<dbReference type="InterPro" id="IPR023996">
    <property type="entry name" value="TonB-dep_OMP_SusC/RagA"/>
</dbReference>
<dbReference type="Gene3D" id="2.60.40.1120">
    <property type="entry name" value="Carboxypeptidase-like, regulatory domain"/>
    <property type="match status" value="1"/>
</dbReference>
<dbReference type="GO" id="GO:0009279">
    <property type="term" value="C:cell outer membrane"/>
    <property type="evidence" value="ECO:0007669"/>
    <property type="project" value="UniProtKB-SubCell"/>
</dbReference>
<evidence type="ECO:0000256" key="5">
    <source>
        <dbReference type="ARBA" id="ARBA00023136"/>
    </source>
</evidence>
<keyword evidence="5 7" id="KW-0472">Membrane</keyword>
<dbReference type="Pfam" id="PF13715">
    <property type="entry name" value="CarbopepD_reg_2"/>
    <property type="match status" value="1"/>
</dbReference>
<dbReference type="PROSITE" id="PS52016">
    <property type="entry name" value="TONB_DEPENDENT_REC_3"/>
    <property type="match status" value="1"/>
</dbReference>
<dbReference type="eggNOG" id="COG1629">
    <property type="taxonomic scope" value="Bacteria"/>
</dbReference>
<organism evidence="10 11">
    <name type="scientific">Hoylesella loescheii DSM 19665 = JCM 12249 = ATCC 15930</name>
    <dbReference type="NCBI Taxonomy" id="1122985"/>
    <lineage>
        <taxon>Bacteria</taxon>
        <taxon>Pseudomonadati</taxon>
        <taxon>Bacteroidota</taxon>
        <taxon>Bacteroidia</taxon>
        <taxon>Bacteroidales</taxon>
        <taxon>Prevotellaceae</taxon>
        <taxon>Hoylesella</taxon>
    </lineage>
</organism>
<sequence length="1102" mass="123658">MNPILPRVQIAKHHTQWHRLAIAVILPSLLALAPFAMQAMAHAPGNAPHKPMPDNDKRQLHGVVTDENGEPLMGVSVSADGSTPLTITDADGKFSVAMPANATRLTFTYVGMATQTVNIGQRTNFRIAMNAGEQALKDVVVTGYQSISRERTTGSFNIVTPEKLKGKLQTNILARIEGMVPGMMQQNGNLYIRGMSTLNGGANAYRPLFVVDGLPFEGDIGSINPSTIKSITVLKDAAAASIYGARAANGVIVITTIDAKESPKTTVRYDASVKFTPKPNMDYLNLMDSRELVDLQVYGFKYNSIPYDMLPKNYYLNPVSELLYKHRDGLIDEQTFQQGLEKYRNLNNRKQLEDFYAQTGIEHQHNLSLSGGNDINRYVFTLNYAGNRYSARYNQTERFGATLRDNIRLTNWLSAEAAFTMNFNNTNSDRGMGTYADMYRNQPSYTMLKDENGNPLNVPTYKSEWELNRLLELGLKDEHYSPITNRSEERYKSNEKYYRLMLGLNVKIIKGLNFDMRFQTENSSDKTTEIFSARSYYVRNKINDAAKYNPTTKRLTLNVPEGAHYSESRGDADAYTLRAQLNFNRDFGPHSIITLAGGERRRTRSTNTSVYYMGFDESTLAYKPVDPVSLTNLKGTESLSGNFSWSSSGNNWINEIENRYVSFYANAAYAFDSKYNLTASIRIDQSNLFGTDPRYQYRPLWSVGGAWHASKERFLEGKLPWLNNLTLRLTYGIGGNVPRGAGPFVTLNAAQYNPWSKDFGAEIKSPPNYTLRWEKTATTNLGLDFAVLNNRLSGSIEVYHKHSTDLLAQRDADPTLGFRQLTLNYGNMTNRGIEVSLNSVNLQTRNLRWTTGMNFGCNKNTLDDVEDSNPNVHSYTSGFAAVKGHPLGSIFSFRYAGLSPTDGTPRYYVDGGSRTDSQVSNLSDLVHSGTRHPTYSGSFTNTIAYKDFELSFMFMFYGGNVLRTEPAPFVSEPSHLNPNKEMRNIWRQPGDERNPDATPAFTGYALDLATMRHPWYAADRHVFKADYAKLRHLSLTYRVPQQLVSKCRLSQLALTLQAQNLLTWTANNYGIDPEALGTTGYGWGMRTIPTPATWTFGLSATF</sequence>
<evidence type="ECO:0000256" key="4">
    <source>
        <dbReference type="ARBA" id="ARBA00022692"/>
    </source>
</evidence>
<evidence type="ECO:0000313" key="11">
    <source>
        <dbReference type="Proteomes" id="UP000027442"/>
    </source>
</evidence>
<keyword evidence="6 7" id="KW-0998">Cell outer membrane</keyword>
<dbReference type="InterPro" id="IPR012910">
    <property type="entry name" value="Plug_dom"/>
</dbReference>
<comment type="subcellular location">
    <subcellularLocation>
        <location evidence="1 7">Cell outer membrane</location>
        <topology evidence="1 7">Multi-pass membrane protein</topology>
    </subcellularLocation>
</comment>
<evidence type="ECO:0000259" key="9">
    <source>
        <dbReference type="Pfam" id="PF07715"/>
    </source>
</evidence>
<dbReference type="NCBIfam" id="TIGR04057">
    <property type="entry name" value="SusC_RagA_signa"/>
    <property type="match status" value="1"/>
</dbReference>
<feature type="chain" id="PRO_5001665459" evidence="8">
    <location>
        <begin position="42"/>
        <end position="1102"/>
    </location>
</feature>
<dbReference type="RefSeq" id="WP_018966906.1">
    <property type="nucleotide sequence ID" value="NZ_KB899212.1"/>
</dbReference>
<dbReference type="InterPro" id="IPR008969">
    <property type="entry name" value="CarboxyPept-like_regulatory"/>
</dbReference>
<dbReference type="InterPro" id="IPR039426">
    <property type="entry name" value="TonB-dep_rcpt-like"/>
</dbReference>
<comment type="caution">
    <text evidence="10">The sequence shown here is derived from an EMBL/GenBank/DDBJ whole genome shotgun (WGS) entry which is preliminary data.</text>
</comment>
<keyword evidence="10" id="KW-0675">Receptor</keyword>
<dbReference type="Pfam" id="PF07715">
    <property type="entry name" value="Plug"/>
    <property type="match status" value="1"/>
</dbReference>
<dbReference type="SUPFAM" id="SSF56935">
    <property type="entry name" value="Porins"/>
    <property type="match status" value="1"/>
</dbReference>
<dbReference type="Proteomes" id="UP000027442">
    <property type="component" value="Unassembled WGS sequence"/>
</dbReference>
<keyword evidence="11" id="KW-1185">Reference proteome</keyword>
<evidence type="ECO:0000256" key="2">
    <source>
        <dbReference type="ARBA" id="ARBA00022448"/>
    </source>
</evidence>
<evidence type="ECO:0000256" key="1">
    <source>
        <dbReference type="ARBA" id="ARBA00004571"/>
    </source>
</evidence>
<evidence type="ECO:0000256" key="6">
    <source>
        <dbReference type="ARBA" id="ARBA00023237"/>
    </source>
</evidence>
<evidence type="ECO:0000256" key="7">
    <source>
        <dbReference type="PROSITE-ProRule" id="PRU01360"/>
    </source>
</evidence>
<dbReference type="Gene3D" id="2.170.130.10">
    <property type="entry name" value="TonB-dependent receptor, plug domain"/>
    <property type="match status" value="1"/>
</dbReference>
<reference evidence="10 11" key="1">
    <citation type="submission" date="2013-08" db="EMBL/GenBank/DDBJ databases">
        <authorList>
            <person name="Weinstock G."/>
            <person name="Sodergren E."/>
            <person name="Wylie T."/>
            <person name="Fulton L."/>
            <person name="Fulton R."/>
            <person name="Fronick C."/>
            <person name="O'Laughlin M."/>
            <person name="Godfrey J."/>
            <person name="Miner T."/>
            <person name="Herter B."/>
            <person name="Appelbaum E."/>
            <person name="Cordes M."/>
            <person name="Lek S."/>
            <person name="Wollam A."/>
            <person name="Pepin K.H."/>
            <person name="Palsikar V.B."/>
            <person name="Mitreva M."/>
            <person name="Wilson R.K."/>
        </authorList>
    </citation>
    <scope>NUCLEOTIDE SEQUENCE [LARGE SCALE GENOMIC DNA]</scope>
    <source>
        <strain evidence="10 11">ATCC 15930</strain>
    </source>
</reference>
<dbReference type="Gene3D" id="2.40.170.20">
    <property type="entry name" value="TonB-dependent receptor, beta-barrel domain"/>
    <property type="match status" value="1"/>
</dbReference>
<dbReference type="EMBL" id="JNGW01000050">
    <property type="protein sequence ID" value="KDR52605.1"/>
    <property type="molecule type" value="Genomic_DNA"/>
</dbReference>
<keyword evidence="2 7" id="KW-0813">Transport</keyword>
<evidence type="ECO:0000313" key="10">
    <source>
        <dbReference type="EMBL" id="KDR52605.1"/>
    </source>
</evidence>
<comment type="similarity">
    <text evidence="7">Belongs to the TonB-dependent receptor family.</text>
</comment>
<keyword evidence="8" id="KW-0732">Signal</keyword>
<evidence type="ECO:0000256" key="3">
    <source>
        <dbReference type="ARBA" id="ARBA00022452"/>
    </source>
</evidence>
<dbReference type="InterPro" id="IPR036942">
    <property type="entry name" value="Beta-barrel_TonB_sf"/>
</dbReference>
<dbReference type="InterPro" id="IPR037066">
    <property type="entry name" value="Plug_dom_sf"/>
</dbReference>
<keyword evidence="3 7" id="KW-1134">Transmembrane beta strand</keyword>
<dbReference type="InterPro" id="IPR023997">
    <property type="entry name" value="TonB-dep_OMP_SusC/RagA_CS"/>
</dbReference>
<feature type="signal peptide" evidence="8">
    <location>
        <begin position="1"/>
        <end position="41"/>
    </location>
</feature>
<accession>A0A069QII1</accession>
<dbReference type="PATRIC" id="fig|1122985.7.peg.1358"/>
<dbReference type="NCBIfam" id="TIGR04056">
    <property type="entry name" value="OMP_RagA_SusC"/>
    <property type="match status" value="1"/>
</dbReference>
<dbReference type="SUPFAM" id="SSF49464">
    <property type="entry name" value="Carboxypeptidase regulatory domain-like"/>
    <property type="match status" value="1"/>
</dbReference>
<keyword evidence="4 7" id="KW-0812">Transmembrane</keyword>
<evidence type="ECO:0000256" key="8">
    <source>
        <dbReference type="SAM" id="SignalP"/>
    </source>
</evidence>
<proteinExistence type="inferred from homology"/>
<name>A0A069QII1_HOYLO</name>
<dbReference type="AlphaFoldDB" id="A0A069QII1"/>
<dbReference type="HOGENOM" id="CLU_004317_0_1_10"/>
<protein>
    <submittedName>
        <fullName evidence="10">TonB-dependent receptor</fullName>
    </submittedName>
</protein>
<feature type="domain" description="TonB-dependent receptor plug" evidence="9">
    <location>
        <begin position="150"/>
        <end position="251"/>
    </location>
</feature>
<gene>
    <name evidence="10" type="ORF">HMPREF1991_01310</name>
</gene>